<dbReference type="Proteomes" id="UP001153069">
    <property type="component" value="Unassembled WGS sequence"/>
</dbReference>
<proteinExistence type="predicted"/>
<name>A0A9N8DBF4_9STRA</name>
<feature type="transmembrane region" description="Helical" evidence="2">
    <location>
        <begin position="69"/>
        <end position="90"/>
    </location>
</feature>
<feature type="compositionally biased region" description="Basic and acidic residues" evidence="1">
    <location>
        <begin position="46"/>
        <end position="57"/>
    </location>
</feature>
<evidence type="ECO:0000313" key="4">
    <source>
        <dbReference type="Proteomes" id="UP001153069"/>
    </source>
</evidence>
<keyword evidence="2" id="KW-1133">Transmembrane helix</keyword>
<evidence type="ECO:0000256" key="2">
    <source>
        <dbReference type="SAM" id="Phobius"/>
    </source>
</evidence>
<accession>A0A9N8DBF4</accession>
<feature type="compositionally biased region" description="Polar residues" evidence="1">
    <location>
        <begin position="1"/>
        <end position="14"/>
    </location>
</feature>
<keyword evidence="2" id="KW-0472">Membrane</keyword>
<comment type="caution">
    <text evidence="3">The sequence shown here is derived from an EMBL/GenBank/DDBJ whole genome shotgun (WGS) entry which is preliminary data.</text>
</comment>
<keyword evidence="4" id="KW-1185">Reference proteome</keyword>
<feature type="region of interest" description="Disordered" evidence="1">
    <location>
        <begin position="1"/>
        <end position="57"/>
    </location>
</feature>
<reference evidence="3" key="1">
    <citation type="submission" date="2020-06" db="EMBL/GenBank/DDBJ databases">
        <authorList>
            <consortium name="Plant Systems Biology data submission"/>
        </authorList>
    </citation>
    <scope>NUCLEOTIDE SEQUENCE</scope>
    <source>
        <strain evidence="3">D6</strain>
    </source>
</reference>
<sequence length="141" mass="15806">MTDQTSAEDQLLNQDNSSVFLDDDDDDEVPVQDSTDRPLSLSGSGSRDERQEVYKMSAKDTRRVRLGRLAVTVVLLLTALTVTLTTYKLLKREEQHSFRVAFDRFSRTVGDAAIQQQLNIRESLRTLAHSASNYALAANQS</sequence>
<evidence type="ECO:0000256" key="1">
    <source>
        <dbReference type="SAM" id="MobiDB-lite"/>
    </source>
</evidence>
<dbReference type="AlphaFoldDB" id="A0A9N8DBF4"/>
<dbReference type="EMBL" id="CAICTM010000007">
    <property type="protein sequence ID" value="CAB9496654.1"/>
    <property type="molecule type" value="Genomic_DNA"/>
</dbReference>
<gene>
    <name evidence="3" type="ORF">SEMRO_7_G006230.1</name>
</gene>
<protein>
    <submittedName>
        <fullName evidence="3">Uncharacterized protein</fullName>
    </submittedName>
</protein>
<feature type="compositionally biased region" description="Acidic residues" evidence="1">
    <location>
        <begin position="21"/>
        <end position="30"/>
    </location>
</feature>
<evidence type="ECO:0000313" key="3">
    <source>
        <dbReference type="EMBL" id="CAB9496654.1"/>
    </source>
</evidence>
<keyword evidence="2" id="KW-0812">Transmembrane</keyword>
<organism evidence="3 4">
    <name type="scientific">Seminavis robusta</name>
    <dbReference type="NCBI Taxonomy" id="568900"/>
    <lineage>
        <taxon>Eukaryota</taxon>
        <taxon>Sar</taxon>
        <taxon>Stramenopiles</taxon>
        <taxon>Ochrophyta</taxon>
        <taxon>Bacillariophyta</taxon>
        <taxon>Bacillariophyceae</taxon>
        <taxon>Bacillariophycidae</taxon>
        <taxon>Naviculales</taxon>
        <taxon>Naviculaceae</taxon>
        <taxon>Seminavis</taxon>
    </lineage>
</organism>